<evidence type="ECO:0000256" key="3">
    <source>
        <dbReference type="ARBA" id="ARBA00022475"/>
    </source>
</evidence>
<keyword evidence="3" id="KW-1003">Cell membrane</keyword>
<evidence type="ECO:0000256" key="7">
    <source>
        <dbReference type="ARBA" id="ARBA00023136"/>
    </source>
</evidence>
<feature type="transmembrane region" description="Helical" evidence="13">
    <location>
        <begin position="344"/>
        <end position="368"/>
    </location>
</feature>
<dbReference type="InterPro" id="IPR017452">
    <property type="entry name" value="GPCR_Rhodpsn_7TM"/>
</dbReference>
<comment type="subcellular location">
    <subcellularLocation>
        <location evidence="1">Cell membrane</location>
        <topology evidence="1">Multi-pass membrane protein</topology>
    </subcellularLocation>
</comment>
<dbReference type="PRINTS" id="PR00237">
    <property type="entry name" value="GPCRRHODOPSN"/>
</dbReference>
<proteinExistence type="inferred from homology"/>
<evidence type="ECO:0000256" key="9">
    <source>
        <dbReference type="ARBA" id="ARBA00023170"/>
    </source>
</evidence>
<keyword evidence="4 12" id="KW-0812">Transmembrane</keyword>
<dbReference type="FunFam" id="1.20.1070.10:FF:000255">
    <property type="entry name" value="Allatostatin A receptor"/>
    <property type="match status" value="1"/>
</dbReference>
<dbReference type="PRINTS" id="PR01012">
    <property type="entry name" value="NRPEPTIDEYR"/>
</dbReference>
<keyword evidence="8" id="KW-1015">Disulfide bond</keyword>
<evidence type="ECO:0000256" key="12">
    <source>
        <dbReference type="RuleBase" id="RU000688"/>
    </source>
</evidence>
<dbReference type="SUPFAM" id="SSF81321">
    <property type="entry name" value="Family A G protein-coupled receptor-like"/>
    <property type="match status" value="1"/>
</dbReference>
<evidence type="ECO:0000256" key="10">
    <source>
        <dbReference type="ARBA" id="ARBA00023180"/>
    </source>
</evidence>
<evidence type="ECO:0000256" key="8">
    <source>
        <dbReference type="ARBA" id="ARBA00023157"/>
    </source>
</evidence>
<feature type="transmembrane region" description="Helical" evidence="13">
    <location>
        <begin position="305"/>
        <end position="324"/>
    </location>
</feature>
<evidence type="ECO:0000256" key="4">
    <source>
        <dbReference type="ARBA" id="ARBA00022692"/>
    </source>
</evidence>
<dbReference type="Pfam" id="PF00001">
    <property type="entry name" value="7tm_1"/>
    <property type="match status" value="1"/>
</dbReference>
<organism evidence="15 16">
    <name type="scientific">Ceratitis capitata</name>
    <name type="common">Mediterranean fruit fly</name>
    <name type="synonym">Tephritis capitata</name>
    <dbReference type="NCBI Taxonomy" id="7213"/>
    <lineage>
        <taxon>Eukaryota</taxon>
        <taxon>Metazoa</taxon>
        <taxon>Ecdysozoa</taxon>
        <taxon>Arthropoda</taxon>
        <taxon>Hexapoda</taxon>
        <taxon>Insecta</taxon>
        <taxon>Pterygota</taxon>
        <taxon>Neoptera</taxon>
        <taxon>Endopterygota</taxon>
        <taxon>Diptera</taxon>
        <taxon>Brachycera</taxon>
        <taxon>Muscomorpha</taxon>
        <taxon>Tephritoidea</taxon>
        <taxon>Tephritidae</taxon>
        <taxon>Ceratitis</taxon>
        <taxon>Ceratitis</taxon>
    </lineage>
</organism>
<name>A0A811U5K5_CERCA</name>
<evidence type="ECO:0000313" key="15">
    <source>
        <dbReference type="EMBL" id="CAD6992545.1"/>
    </source>
</evidence>
<dbReference type="SMART" id="SM01381">
    <property type="entry name" value="7TM_GPCR_Srsx"/>
    <property type="match status" value="1"/>
</dbReference>
<dbReference type="AlphaFoldDB" id="A0A811U5K5"/>
<accession>A0A811U5K5</accession>
<keyword evidence="7 13" id="KW-0472">Membrane</keyword>
<dbReference type="PROSITE" id="PS50262">
    <property type="entry name" value="G_PROTEIN_RECEP_F1_2"/>
    <property type="match status" value="1"/>
</dbReference>
<dbReference type="GO" id="GO:0005886">
    <property type="term" value="C:plasma membrane"/>
    <property type="evidence" value="ECO:0007669"/>
    <property type="project" value="UniProtKB-SubCell"/>
</dbReference>
<keyword evidence="6 12" id="KW-0297">G-protein coupled receptor</keyword>
<feature type="domain" description="G-protein coupled receptors family 1 profile" evidence="14">
    <location>
        <begin position="107"/>
        <end position="365"/>
    </location>
</feature>
<dbReference type="CDD" id="cd15096">
    <property type="entry name" value="7tmA_AstA_R_insect"/>
    <property type="match status" value="1"/>
</dbReference>
<comment type="caution">
    <text evidence="15">The sequence shown here is derived from an EMBL/GenBank/DDBJ whole genome shotgun (WGS) entry which is preliminary data.</text>
</comment>
<keyword evidence="5 13" id="KW-1133">Transmembrane helix</keyword>
<dbReference type="InterPro" id="IPR000611">
    <property type="entry name" value="NPY_rcpt"/>
</dbReference>
<evidence type="ECO:0000256" key="13">
    <source>
        <dbReference type="SAM" id="Phobius"/>
    </source>
</evidence>
<dbReference type="PANTHER" id="PTHR45695:SF23">
    <property type="entry name" value="GALANIN-LIKE G-PROTEIN COUPLED RECEPTOR NPR-9"/>
    <property type="match status" value="1"/>
</dbReference>
<evidence type="ECO:0000313" key="16">
    <source>
        <dbReference type="Proteomes" id="UP000606786"/>
    </source>
</evidence>
<dbReference type="PROSITE" id="PS00237">
    <property type="entry name" value="G_PROTEIN_RECEP_F1_1"/>
    <property type="match status" value="1"/>
</dbReference>
<evidence type="ECO:0000256" key="1">
    <source>
        <dbReference type="ARBA" id="ARBA00004651"/>
    </source>
</evidence>
<dbReference type="OrthoDB" id="2132067at2759"/>
<evidence type="ECO:0000256" key="2">
    <source>
        <dbReference type="ARBA" id="ARBA00010663"/>
    </source>
</evidence>
<keyword evidence="16" id="KW-1185">Reference proteome</keyword>
<keyword evidence="9 12" id="KW-0675">Receptor</keyword>
<evidence type="ECO:0000256" key="5">
    <source>
        <dbReference type="ARBA" id="ARBA00022989"/>
    </source>
</evidence>
<dbReference type="GO" id="GO:0004983">
    <property type="term" value="F:neuropeptide Y receptor activity"/>
    <property type="evidence" value="ECO:0007669"/>
    <property type="project" value="InterPro"/>
</dbReference>
<reference evidence="15" key="1">
    <citation type="submission" date="2020-11" db="EMBL/GenBank/DDBJ databases">
        <authorList>
            <person name="Whitehead M."/>
        </authorList>
    </citation>
    <scope>NUCLEOTIDE SEQUENCE</scope>
    <source>
        <strain evidence="15">EGII</strain>
    </source>
</reference>
<dbReference type="InterPro" id="IPR000276">
    <property type="entry name" value="GPCR_Rhodpsn"/>
</dbReference>
<evidence type="ECO:0000256" key="6">
    <source>
        <dbReference type="ARBA" id="ARBA00023040"/>
    </source>
</evidence>
<feature type="transmembrane region" description="Helical" evidence="13">
    <location>
        <begin position="128"/>
        <end position="148"/>
    </location>
</feature>
<dbReference type="EMBL" id="CAJHJT010000001">
    <property type="protein sequence ID" value="CAD6992545.1"/>
    <property type="molecule type" value="Genomic_DNA"/>
</dbReference>
<feature type="transmembrane region" description="Helical" evidence="13">
    <location>
        <begin position="261"/>
        <end position="284"/>
    </location>
</feature>
<gene>
    <name evidence="15" type="ORF">CCAP1982_LOCUS1393</name>
</gene>
<keyword evidence="10" id="KW-0325">Glycoprotein</keyword>
<sequence>MNVPAVAMDLSFKLPPNELNYNNSNELIYNDTSYFYISTNKTEQVFNKMLEIQNTTNVLLNATSQGFSNPENEQYEEIDELSPELRSFVRLVVPFCFGIFALSGFFGNTLVILVVLFNQQMHSTTNLLIVNLAVADLLFVVFCIPFTATDYITEYWPFGDLWCRTVQYLIVVTTFASIYTLVLMSVDRFLAVVHPIRSRQLRTEKVTKIAIATLWVIILTISFPVPLVHGLTKLEPHPNVTYAFCTFYEDNFIVNQTSYQIIFFACTYLLPLMAISGLYVRMIMRLWHQGSGVQMSVKSQRGRKRVTRLVVVVVVAFASLWLPVQLILLLKALEIYHSNTKIKLLLQVIAQTLAYMSSCINPILYAFLSDNFRKAFYKYWRFCCLCNEPSATHVLAVKRHQWPLMSASVAAGRVPKHRRSGHGQVSVGRVIAN</sequence>
<evidence type="ECO:0000259" key="14">
    <source>
        <dbReference type="PROSITE" id="PS50262"/>
    </source>
</evidence>
<dbReference type="Gene3D" id="1.20.1070.10">
    <property type="entry name" value="Rhodopsin 7-helix transmembrane proteins"/>
    <property type="match status" value="1"/>
</dbReference>
<feature type="transmembrane region" description="Helical" evidence="13">
    <location>
        <begin position="91"/>
        <end position="116"/>
    </location>
</feature>
<evidence type="ECO:0000256" key="11">
    <source>
        <dbReference type="ARBA" id="ARBA00023224"/>
    </source>
</evidence>
<feature type="transmembrane region" description="Helical" evidence="13">
    <location>
        <begin position="168"/>
        <end position="186"/>
    </location>
</feature>
<comment type="similarity">
    <text evidence="2 12">Belongs to the G-protein coupled receptor 1 family.</text>
</comment>
<protein>
    <submittedName>
        <fullName evidence="15">(Mediterranean fruit fly) hypothetical protein</fullName>
    </submittedName>
</protein>
<dbReference type="Proteomes" id="UP000606786">
    <property type="component" value="Unassembled WGS sequence"/>
</dbReference>
<keyword evidence="11 12" id="KW-0807">Transducer</keyword>
<feature type="transmembrane region" description="Helical" evidence="13">
    <location>
        <begin position="206"/>
        <end position="225"/>
    </location>
</feature>
<dbReference type="PANTHER" id="PTHR45695">
    <property type="entry name" value="LEUCOKININ RECEPTOR-RELATED"/>
    <property type="match status" value="1"/>
</dbReference>